<dbReference type="PANTHER" id="PTHR11562:SF17">
    <property type="entry name" value="RE54080P-RELATED"/>
    <property type="match status" value="1"/>
</dbReference>
<accession>A0ABY6NMP4</accession>
<keyword evidence="13" id="KW-1185">Reference proteome</keyword>
<name>A0ABY6NMP4_9FLAO</name>
<keyword evidence="4 9" id="KW-0812">Transmembrane</keyword>
<evidence type="ECO:0000313" key="12">
    <source>
        <dbReference type="EMBL" id="UZH54155.1"/>
    </source>
</evidence>
<evidence type="ECO:0000256" key="5">
    <source>
        <dbReference type="ARBA" id="ARBA00022906"/>
    </source>
</evidence>
<feature type="domain" description="Cation efflux protein transmembrane" evidence="10">
    <location>
        <begin position="16"/>
        <end position="206"/>
    </location>
</feature>
<dbReference type="SUPFAM" id="SSF161111">
    <property type="entry name" value="Cation efflux protein transmembrane domain-like"/>
    <property type="match status" value="1"/>
</dbReference>
<evidence type="ECO:0000256" key="9">
    <source>
        <dbReference type="SAM" id="Phobius"/>
    </source>
</evidence>
<evidence type="ECO:0000256" key="3">
    <source>
        <dbReference type="ARBA" id="ARBA00022448"/>
    </source>
</evidence>
<reference evidence="12" key="1">
    <citation type="submission" date="2021-02" db="EMBL/GenBank/DDBJ databases">
        <title>Salinimicrobium sp. nov. isolated from seawater in Tongyeong, Republic of Korea.</title>
        <authorList>
            <person name="Lee S.-J."/>
        </authorList>
    </citation>
    <scope>NUCLEOTIDE SEQUENCE</scope>
    <source>
        <strain evidence="12">HN-2-9-2</strain>
    </source>
</reference>
<dbReference type="EMBL" id="CP069620">
    <property type="protein sequence ID" value="UZH54155.1"/>
    <property type="molecule type" value="Genomic_DNA"/>
</dbReference>
<evidence type="ECO:0000256" key="8">
    <source>
        <dbReference type="ARBA" id="ARBA00023136"/>
    </source>
</evidence>
<proteinExistence type="inferred from homology"/>
<sequence length="297" mass="33191">MGHHHNHNHGGAKKNLKLAFFINLGFTILEIIGGFLTNSIAIISDALHDLGDSLSLGLAWFIETKAQKKGATDDFSFGYARFRLLGALINSVVLIAGSIYIIYEAISRLQNPEAVDSKYMIGFAILGVLANGYAAWRVSGGKTLNEKVVSWHLLEDVLGWVAVLIVAIILQFKDWYILDPILSLGITLYILWGVGGRLKDTLYLMLQGVPEGVDLQEVREKLQQVANVSSVHHTHVWSLDGEHHVLTAHLVLEKISEYDQIDEIRQKAIGAVEEWDFSHHTLQLELDKEECSLFKKE</sequence>
<keyword evidence="6 9" id="KW-1133">Transmembrane helix</keyword>
<dbReference type="NCBIfam" id="TIGR01297">
    <property type="entry name" value="CDF"/>
    <property type="match status" value="1"/>
</dbReference>
<evidence type="ECO:0000256" key="4">
    <source>
        <dbReference type="ARBA" id="ARBA00022692"/>
    </source>
</evidence>
<feature type="transmembrane region" description="Helical" evidence="9">
    <location>
        <begin position="84"/>
        <end position="103"/>
    </location>
</feature>
<gene>
    <name evidence="12" type="ORF">JRG66_09100</name>
</gene>
<evidence type="ECO:0000256" key="1">
    <source>
        <dbReference type="ARBA" id="ARBA00004141"/>
    </source>
</evidence>
<keyword evidence="5" id="KW-0862">Zinc</keyword>
<feature type="domain" description="Cation efflux protein cytoplasmic" evidence="11">
    <location>
        <begin position="210"/>
        <end position="272"/>
    </location>
</feature>
<feature type="transmembrane region" description="Helical" evidence="9">
    <location>
        <begin position="175"/>
        <end position="195"/>
    </location>
</feature>
<dbReference type="RefSeq" id="WP_265162463.1">
    <property type="nucleotide sequence ID" value="NZ_CP069620.1"/>
</dbReference>
<keyword evidence="7" id="KW-0406">Ion transport</keyword>
<evidence type="ECO:0000259" key="11">
    <source>
        <dbReference type="Pfam" id="PF16916"/>
    </source>
</evidence>
<evidence type="ECO:0000259" key="10">
    <source>
        <dbReference type="Pfam" id="PF01545"/>
    </source>
</evidence>
<protein>
    <submittedName>
        <fullName evidence="12">Cation transporter</fullName>
    </submittedName>
</protein>
<comment type="similarity">
    <text evidence="2">Belongs to the cation diffusion facilitator (CDF) transporter (TC 2.A.4) family. SLC30A subfamily.</text>
</comment>
<dbReference type="Proteomes" id="UP001163981">
    <property type="component" value="Chromosome"/>
</dbReference>
<feature type="transmembrane region" description="Helical" evidence="9">
    <location>
        <begin position="148"/>
        <end position="169"/>
    </location>
</feature>
<evidence type="ECO:0000256" key="2">
    <source>
        <dbReference type="ARBA" id="ARBA00008873"/>
    </source>
</evidence>
<dbReference type="PANTHER" id="PTHR11562">
    <property type="entry name" value="CATION EFFLUX PROTEIN/ ZINC TRANSPORTER"/>
    <property type="match status" value="1"/>
</dbReference>
<dbReference type="InterPro" id="IPR027470">
    <property type="entry name" value="Cation_efflux_CTD"/>
</dbReference>
<organism evidence="12 13">
    <name type="scientific">Salinimicrobium tongyeongense</name>
    <dbReference type="NCBI Taxonomy" id="2809707"/>
    <lineage>
        <taxon>Bacteria</taxon>
        <taxon>Pseudomonadati</taxon>
        <taxon>Bacteroidota</taxon>
        <taxon>Flavobacteriia</taxon>
        <taxon>Flavobacteriales</taxon>
        <taxon>Flavobacteriaceae</taxon>
        <taxon>Salinimicrobium</taxon>
    </lineage>
</organism>
<dbReference type="InterPro" id="IPR050681">
    <property type="entry name" value="CDF/SLC30A"/>
</dbReference>
<evidence type="ECO:0000256" key="6">
    <source>
        <dbReference type="ARBA" id="ARBA00022989"/>
    </source>
</evidence>
<dbReference type="Gene3D" id="1.20.1510.10">
    <property type="entry name" value="Cation efflux protein transmembrane domain"/>
    <property type="match status" value="1"/>
</dbReference>
<dbReference type="InterPro" id="IPR058533">
    <property type="entry name" value="Cation_efflux_TM"/>
</dbReference>
<evidence type="ECO:0000313" key="13">
    <source>
        <dbReference type="Proteomes" id="UP001163981"/>
    </source>
</evidence>
<keyword evidence="5" id="KW-0864">Zinc transport</keyword>
<comment type="subcellular location">
    <subcellularLocation>
        <location evidence="1">Membrane</location>
        <topology evidence="1">Multi-pass membrane protein</topology>
    </subcellularLocation>
</comment>
<feature type="transmembrane region" description="Helical" evidence="9">
    <location>
        <begin position="119"/>
        <end position="136"/>
    </location>
</feature>
<evidence type="ECO:0000256" key="7">
    <source>
        <dbReference type="ARBA" id="ARBA00023065"/>
    </source>
</evidence>
<dbReference type="Pfam" id="PF01545">
    <property type="entry name" value="Cation_efflux"/>
    <property type="match status" value="1"/>
</dbReference>
<keyword evidence="3" id="KW-0813">Transport</keyword>
<dbReference type="Pfam" id="PF16916">
    <property type="entry name" value="ZT_dimer"/>
    <property type="match status" value="1"/>
</dbReference>
<feature type="transmembrane region" description="Helical" evidence="9">
    <location>
        <begin position="20"/>
        <end position="43"/>
    </location>
</feature>
<dbReference type="InterPro" id="IPR002524">
    <property type="entry name" value="Cation_efflux"/>
</dbReference>
<dbReference type="InterPro" id="IPR027469">
    <property type="entry name" value="Cation_efflux_TMD_sf"/>
</dbReference>
<keyword evidence="8 9" id="KW-0472">Membrane</keyword>